<organism evidence="5 6">
    <name type="scientific">Apiosordaria backusii</name>
    <dbReference type="NCBI Taxonomy" id="314023"/>
    <lineage>
        <taxon>Eukaryota</taxon>
        <taxon>Fungi</taxon>
        <taxon>Dikarya</taxon>
        <taxon>Ascomycota</taxon>
        <taxon>Pezizomycotina</taxon>
        <taxon>Sordariomycetes</taxon>
        <taxon>Sordariomycetidae</taxon>
        <taxon>Sordariales</taxon>
        <taxon>Lasiosphaeriaceae</taxon>
        <taxon>Apiosordaria</taxon>
    </lineage>
</organism>
<reference evidence="5" key="1">
    <citation type="submission" date="2023-06" db="EMBL/GenBank/DDBJ databases">
        <title>Genome-scale phylogeny and comparative genomics of the fungal order Sordariales.</title>
        <authorList>
            <consortium name="Lawrence Berkeley National Laboratory"/>
            <person name="Hensen N."/>
            <person name="Bonometti L."/>
            <person name="Westerberg I."/>
            <person name="Brannstrom I.O."/>
            <person name="Guillou S."/>
            <person name="Cros-Aarteil S."/>
            <person name="Calhoun S."/>
            <person name="Haridas S."/>
            <person name="Kuo A."/>
            <person name="Mondo S."/>
            <person name="Pangilinan J."/>
            <person name="Riley R."/>
            <person name="Labutti K."/>
            <person name="Andreopoulos B."/>
            <person name="Lipzen A."/>
            <person name="Chen C."/>
            <person name="Yanf M."/>
            <person name="Daum C."/>
            <person name="Ng V."/>
            <person name="Clum A."/>
            <person name="Steindorff A."/>
            <person name="Ohm R."/>
            <person name="Martin F."/>
            <person name="Silar P."/>
            <person name="Natvig D."/>
            <person name="Lalanne C."/>
            <person name="Gautier V."/>
            <person name="Ament-Velasquez S.L."/>
            <person name="Kruys A."/>
            <person name="Hutchinson M.I."/>
            <person name="Powell A.J."/>
            <person name="Barry K."/>
            <person name="Miller A.N."/>
            <person name="Grigoriev I.V."/>
            <person name="Debuchy R."/>
            <person name="Gladieux P."/>
            <person name="Thoren M.H."/>
            <person name="Johannesson H."/>
        </authorList>
    </citation>
    <scope>NUCLEOTIDE SEQUENCE</scope>
    <source>
        <strain evidence="5">CBS 540.89</strain>
    </source>
</reference>
<sequence>MTNNQDGIQLLWADALAEYGRETERSLSLGGLAAFDDISSIDQVAKLIEDSNAKFRGFRSRRHHLWSALETFITPVSAIAQIGVTPASVADFGFATSAVLGAVVYLVKACEGVSNAYDWIEQVFWELHDFAGRLGQYVSMPIDATLRHKVVAILATILRVIGRSEHLIRERRFREYLRVTFLGKDKYTKKLLDDLSKLLDSEQKYILGITYTSTKRAEVVLEEAKGTLKHTLDAVRGLEGKVLRNEDNAHLKQALGATSAWDEVEETYTRNKRSLLKDTGIWLQNEPPFQSWMNRDVPILWIFGGPGAGKSFLTTSIIKRLIDRSTFMVNRGNRTESLAYFFIKEDNEVLRDANNILKTLAWQIASHDDSFREHVINMDKHRKLTAAAEHTWENLFLAYYNSAEAHVSQAVTILIDGLDEAGEETRKTILGLVKDAVIAQKPKNYQVMRFGIIGRGSLRSDVTFKWSKKPCVIEVSRIKNQNDINTYIRKRLEELDVLREMRKARPDGLRKANREGSKILKKISDGADGVFLWAKLLLDSLVRKDLPHIEATLANPPSNLDDMIASIFERISKDDAIDQGVMQKMLMFMTYSRRPLQFGELELITSLPGLKPQYLLWRNMRGRLSSIFNLKFPYDHDPDVQIGLSNCTHESANDSSDYGFITDENEGLFDFDNAYSQEDGGGDVGDTDSSGDTGSDDGDFLNAPGCTKLSPVQGLEFDDDKNPRTEAKDESDIIQSLLSHLSHGQLKTEVSFYHSRIRDYLVREGSPETRERPQLGIIPSVQDPHTNITIICLDILRLGPTIPDEYISLSGYPLCHLAHHLEHIDRDSIADSDAAKIIEGLYWVFGTEKGSLGLLRPLEYYDEFSQCYSNNDRPFWKMWVETDKYLKIVQAWLSQAEVLRGFMSTVDDEAMAWIEKAIEVFPDRSDKRFRRLWDAMATWASFGGDYDKAYAASWESFKFGDPSPHSTATLLRMLNKNRNYAKGIEILQGLDEAKASRRYGLSSLVDMLAFGVDRYTQNNLFGEMGNACAHHGRPQFILNALDKALAAINAGNTPLDDTYVMIPYNIAKVKSDSAGIANNQLSQCYFDMAIASRKQASEAQPTSAHKLKQLAARALTSFHEDDEGFFAFVMPHYPLMLWGRWLRDYKEADDITWRKCFRPSVLHMLRRNASALLSILFQPCEWVLKPEMPDVENQDLGGYENEEAREAVDNSEDEESHDVDWRLDLRASIVSSPAPSASPSSQATSPFPTKPDELHLDFDQYKTWFECDNCNKSTTEVFELYLCKVCFDIGWCGDCLALLKDPEQRNSMFFYACHPEHDFYRAWPIPDETRYIAASSYDEKGVTIRREWLEQLKGEWAEAVED</sequence>
<dbReference type="Pfam" id="PF17109">
    <property type="entry name" value="Goodbye"/>
    <property type="match status" value="1"/>
</dbReference>
<evidence type="ECO:0000259" key="3">
    <source>
        <dbReference type="Pfam" id="PF17109"/>
    </source>
</evidence>
<dbReference type="InterPro" id="IPR056884">
    <property type="entry name" value="NPHP3-like_N"/>
</dbReference>
<dbReference type="Gene3D" id="3.40.50.300">
    <property type="entry name" value="P-loop containing nucleotide triphosphate hydrolases"/>
    <property type="match status" value="1"/>
</dbReference>
<evidence type="ECO:0008006" key="7">
    <source>
        <dbReference type="Google" id="ProtNLM"/>
    </source>
</evidence>
<feature type="region of interest" description="Disordered" evidence="2">
    <location>
        <begin position="671"/>
        <end position="730"/>
    </location>
</feature>
<feature type="compositionally biased region" description="Basic and acidic residues" evidence="2">
    <location>
        <begin position="720"/>
        <end position="730"/>
    </location>
</feature>
<proteinExistence type="predicted"/>
<dbReference type="InterPro" id="IPR027417">
    <property type="entry name" value="P-loop_NTPase"/>
</dbReference>
<evidence type="ECO:0000259" key="4">
    <source>
        <dbReference type="Pfam" id="PF24883"/>
    </source>
</evidence>
<feature type="domain" description="Fungal STAND N-terminal Goodbye" evidence="3">
    <location>
        <begin position="12"/>
        <end position="137"/>
    </location>
</feature>
<dbReference type="PANTHER" id="PTHR10039">
    <property type="entry name" value="AMELOGENIN"/>
    <property type="match status" value="1"/>
</dbReference>
<evidence type="ECO:0000313" key="5">
    <source>
        <dbReference type="EMBL" id="KAK0748210.1"/>
    </source>
</evidence>
<dbReference type="InterPro" id="IPR031350">
    <property type="entry name" value="Goodbye_dom"/>
</dbReference>
<evidence type="ECO:0000256" key="2">
    <source>
        <dbReference type="SAM" id="MobiDB-lite"/>
    </source>
</evidence>
<keyword evidence="1" id="KW-0677">Repeat</keyword>
<feature type="domain" description="Nephrocystin 3-like N-terminal" evidence="4">
    <location>
        <begin position="278"/>
        <end position="440"/>
    </location>
</feature>
<dbReference type="EMBL" id="JAUKTV010000001">
    <property type="protein sequence ID" value="KAK0748210.1"/>
    <property type="molecule type" value="Genomic_DNA"/>
</dbReference>
<evidence type="ECO:0000313" key="6">
    <source>
        <dbReference type="Proteomes" id="UP001172159"/>
    </source>
</evidence>
<gene>
    <name evidence="5" type="ORF">B0T21DRAFT_406742</name>
</gene>
<protein>
    <recommendedName>
        <fullName evidence="7">Fungal STAND N-terminal Goodbye domain-containing protein</fullName>
    </recommendedName>
</protein>
<name>A0AA40EZ45_9PEZI</name>
<evidence type="ECO:0000256" key="1">
    <source>
        <dbReference type="ARBA" id="ARBA00022737"/>
    </source>
</evidence>
<dbReference type="Pfam" id="PF24883">
    <property type="entry name" value="NPHP3_N"/>
    <property type="match status" value="1"/>
</dbReference>
<comment type="caution">
    <text evidence="5">The sequence shown here is derived from an EMBL/GenBank/DDBJ whole genome shotgun (WGS) entry which is preliminary data.</text>
</comment>
<accession>A0AA40EZ45</accession>
<dbReference type="Proteomes" id="UP001172159">
    <property type="component" value="Unassembled WGS sequence"/>
</dbReference>
<keyword evidence="6" id="KW-1185">Reference proteome</keyword>
<dbReference type="PANTHER" id="PTHR10039:SF17">
    <property type="entry name" value="FUNGAL STAND N-TERMINAL GOODBYE DOMAIN-CONTAINING PROTEIN-RELATED"/>
    <property type="match status" value="1"/>
</dbReference>
<dbReference type="SUPFAM" id="SSF52540">
    <property type="entry name" value="P-loop containing nucleoside triphosphate hydrolases"/>
    <property type="match status" value="1"/>
</dbReference>